<dbReference type="AlphaFoldDB" id="A0A2A9DMN2"/>
<name>A0A2A9DMN2_9CORY</name>
<dbReference type="EMBL" id="PDJF01000001">
    <property type="protein sequence ID" value="PFG27415.1"/>
    <property type="molecule type" value="Genomic_DNA"/>
</dbReference>
<accession>A0A2A9DMN2</accession>
<evidence type="ECO:0000313" key="2">
    <source>
        <dbReference type="EMBL" id="PFG27415.1"/>
    </source>
</evidence>
<keyword evidence="3" id="KW-1185">Reference proteome</keyword>
<evidence type="ECO:0000256" key="1">
    <source>
        <dbReference type="SAM" id="Coils"/>
    </source>
</evidence>
<organism evidence="2 3">
    <name type="scientific">Corynebacterium renale</name>
    <dbReference type="NCBI Taxonomy" id="1724"/>
    <lineage>
        <taxon>Bacteria</taxon>
        <taxon>Bacillati</taxon>
        <taxon>Actinomycetota</taxon>
        <taxon>Actinomycetes</taxon>
        <taxon>Mycobacteriales</taxon>
        <taxon>Corynebacteriaceae</taxon>
        <taxon>Corynebacterium</taxon>
    </lineage>
</organism>
<dbReference type="STRING" id="1724.GCA_001044175_00743"/>
<protein>
    <submittedName>
        <fullName evidence="2">Uncharacterized protein</fullName>
    </submittedName>
</protein>
<keyword evidence="1" id="KW-0175">Coiled coil</keyword>
<sequence>MNDDLILDIERTVLSIVAEHMATGKVPAQDAPQESVPVVASTVNELAVARQTAADYAAQIQVLEQDLADAQAETKKAAVEVSELKEAVAQTERIIFDHKDTIKELDAEVKNAHRSAEHAKKTATEARAARDAALEELSTAQSLVAARTKQRDELQRVEERLNVHNENLRKDRMQLSELNQQLQTKLEKKESESNDLVQKLTRQLENSKRANDELREKLDTIADAGATKQALKDLVAGRQAVSMAVDMLIADDGDYALDPKDAPVKKLMAAIQILDGKAKK</sequence>
<feature type="coiled-coil region" evidence="1">
    <location>
        <begin position="46"/>
        <end position="224"/>
    </location>
</feature>
<evidence type="ECO:0000313" key="3">
    <source>
        <dbReference type="Proteomes" id="UP000221653"/>
    </source>
</evidence>
<dbReference type="Proteomes" id="UP000221653">
    <property type="component" value="Unassembled WGS sequence"/>
</dbReference>
<proteinExistence type="predicted"/>
<reference evidence="2 3" key="1">
    <citation type="submission" date="2017-10" db="EMBL/GenBank/DDBJ databases">
        <title>Sequencing the genomes of 1000 actinobacteria strains.</title>
        <authorList>
            <person name="Klenk H.-P."/>
        </authorList>
    </citation>
    <scope>NUCLEOTIDE SEQUENCE [LARGE SCALE GENOMIC DNA]</scope>
    <source>
        <strain evidence="2 3">DSM 20688</strain>
    </source>
</reference>
<gene>
    <name evidence="2" type="ORF">ATK06_0473</name>
</gene>
<comment type="caution">
    <text evidence="2">The sequence shown here is derived from an EMBL/GenBank/DDBJ whole genome shotgun (WGS) entry which is preliminary data.</text>
</comment>
<dbReference type="RefSeq" id="WP_048378861.1">
    <property type="nucleotide sequence ID" value="NZ_LDYE01000002.1"/>
</dbReference>